<dbReference type="GO" id="GO:0006508">
    <property type="term" value="P:proteolysis"/>
    <property type="evidence" value="ECO:0007669"/>
    <property type="project" value="UniProtKB-KW"/>
</dbReference>
<dbReference type="PANTHER" id="PTHR14218">
    <property type="entry name" value="PROTEASE S8 TRIPEPTIDYL PEPTIDASE I CLN2"/>
    <property type="match status" value="1"/>
</dbReference>
<dbReference type="PROSITE" id="PS51695">
    <property type="entry name" value="SEDOLISIN"/>
    <property type="match status" value="1"/>
</dbReference>
<evidence type="ECO:0000256" key="1">
    <source>
        <dbReference type="ARBA" id="ARBA00001910"/>
    </source>
</evidence>
<evidence type="ECO:0000256" key="6">
    <source>
        <dbReference type="ARBA" id="ARBA00022723"/>
    </source>
</evidence>
<dbReference type="CDD" id="cd04056">
    <property type="entry name" value="Peptidases_S53"/>
    <property type="match status" value="1"/>
</dbReference>
<dbReference type="SUPFAM" id="SSF54897">
    <property type="entry name" value="Protease propeptides/inhibitors"/>
    <property type="match status" value="1"/>
</dbReference>
<dbReference type="PANTHER" id="PTHR14218:SF15">
    <property type="entry name" value="TRIPEPTIDYL-PEPTIDASE 1"/>
    <property type="match status" value="1"/>
</dbReference>
<keyword evidence="6 11" id="KW-0479">Metal-binding</keyword>
<feature type="binding site" evidence="11">
    <location>
        <position position="548"/>
    </location>
    <ligand>
        <name>Ca(2+)</name>
        <dbReference type="ChEBI" id="CHEBI:29108"/>
    </ligand>
</feature>
<protein>
    <recommendedName>
        <fullName evidence="4">tripeptidyl-peptidase II</fullName>
        <ecNumber evidence="4">3.4.14.10</ecNumber>
    </recommendedName>
</protein>
<dbReference type="EC" id="3.4.14.10" evidence="4"/>
<evidence type="ECO:0000256" key="9">
    <source>
        <dbReference type="ARBA" id="ARBA00022837"/>
    </source>
</evidence>
<dbReference type="InterPro" id="IPR015366">
    <property type="entry name" value="S53_propep"/>
</dbReference>
<dbReference type="Proteomes" id="UP000053593">
    <property type="component" value="Unassembled WGS sequence"/>
</dbReference>
<comment type="function">
    <text evidence="2">Secreted tripeptidyl-peptidase which degrades proteins at acidic pHs and is involved in virulence.</text>
</comment>
<evidence type="ECO:0000256" key="5">
    <source>
        <dbReference type="ARBA" id="ARBA00022670"/>
    </source>
</evidence>
<accession>A0A0D0C681</accession>
<name>A0A0D0C681_9AGAR</name>
<feature type="active site" description="Charge relay system" evidence="11">
    <location>
        <position position="293"/>
    </location>
</feature>
<dbReference type="GO" id="GO:0005576">
    <property type="term" value="C:extracellular region"/>
    <property type="evidence" value="ECO:0007669"/>
    <property type="project" value="UniProtKB-SubCell"/>
</dbReference>
<dbReference type="SUPFAM" id="SSF52743">
    <property type="entry name" value="Subtilisin-like"/>
    <property type="match status" value="1"/>
</dbReference>
<dbReference type="OrthoDB" id="409122at2759"/>
<evidence type="ECO:0000256" key="10">
    <source>
        <dbReference type="ARBA" id="ARBA00023145"/>
    </source>
</evidence>
<organism evidence="14 15">
    <name type="scientific">Collybiopsis luxurians FD-317 M1</name>
    <dbReference type="NCBI Taxonomy" id="944289"/>
    <lineage>
        <taxon>Eukaryota</taxon>
        <taxon>Fungi</taxon>
        <taxon>Dikarya</taxon>
        <taxon>Basidiomycota</taxon>
        <taxon>Agaricomycotina</taxon>
        <taxon>Agaricomycetes</taxon>
        <taxon>Agaricomycetidae</taxon>
        <taxon>Agaricales</taxon>
        <taxon>Marasmiineae</taxon>
        <taxon>Omphalotaceae</taxon>
        <taxon>Collybiopsis</taxon>
        <taxon>Collybiopsis luxurians</taxon>
    </lineage>
</organism>
<evidence type="ECO:0000256" key="7">
    <source>
        <dbReference type="ARBA" id="ARBA00022801"/>
    </source>
</evidence>
<dbReference type="CDD" id="cd11377">
    <property type="entry name" value="Pro-peptidase_S53"/>
    <property type="match status" value="1"/>
</dbReference>
<evidence type="ECO:0000313" key="15">
    <source>
        <dbReference type="Proteomes" id="UP000053593"/>
    </source>
</evidence>
<proteinExistence type="predicted"/>
<dbReference type="AlphaFoldDB" id="A0A0D0C681"/>
<gene>
    <name evidence="14" type="ORF">GYMLUDRAFT_40692</name>
</gene>
<comment type="cofactor">
    <cofactor evidence="11">
        <name>Ca(2+)</name>
        <dbReference type="ChEBI" id="CHEBI:29108"/>
    </cofactor>
    <text evidence="11">Binds 1 Ca(2+) ion per subunit.</text>
</comment>
<dbReference type="Pfam" id="PF00082">
    <property type="entry name" value="Peptidase_S8"/>
    <property type="match status" value="1"/>
</dbReference>
<evidence type="ECO:0000256" key="2">
    <source>
        <dbReference type="ARBA" id="ARBA00002451"/>
    </source>
</evidence>
<dbReference type="SMART" id="SM00944">
    <property type="entry name" value="Pro-kuma_activ"/>
    <property type="match status" value="1"/>
</dbReference>
<feature type="chain" id="PRO_5002220080" description="tripeptidyl-peptidase II" evidence="12">
    <location>
        <begin position="23"/>
        <end position="569"/>
    </location>
</feature>
<sequence length="569" mass="60366">MVSQFFTRWILAASALSSTVWAVPATHIVHEKRDSVPSGFTRLRSAPAEQMLDMRINLAMGNQAGLEAALEQASSPNSPTFRAWLSKEQVESFAAPSAETVQVVTEWLSSHNITATPATPAGDWIKFTVPVSTANQLLNTEFSVFNHTESGRISVRTLEYSIPSNLQAQVRAVHPTTSFSGPLRGRSPITAISAVKSFTPKLEERQSASCNSSITPACLQSLYNIPTDLRFGSSSSIGVSAFSDQNANAADLVTFLKDFRPDIPSNTTFVTELFDGATNNQQGSQAGVEANLDIQYTVGLVNGITTIFEDIGDSTQDGADEGFLDSINFLLAQDSPPLVFSTSYGFDTEADLSLSLTVALCNTYMQLTSRGTTITFASGDGGVASTPGVQCNGKPFPPTFPTCPYVTLVGSTQNVPEEGASLTAGGFSNYFPQQSWQADAVNQYLSLLGNTNKGLYNASGRAYPDVSAQGQRVEIVDDGRTGLVAGTSCSSPIFSSVIALLNDELLKAGKSPLGFINPWIYANPQAFNDITTGNNPGCGTQGFPAKVGWDPVTGLGTPNYSALRTAAGL</sequence>
<feature type="domain" description="Peptidase S53" evidence="13">
    <location>
        <begin position="213"/>
        <end position="569"/>
    </location>
</feature>
<evidence type="ECO:0000256" key="8">
    <source>
        <dbReference type="ARBA" id="ARBA00022825"/>
    </source>
</evidence>
<reference evidence="14 15" key="1">
    <citation type="submission" date="2014-04" db="EMBL/GenBank/DDBJ databases">
        <title>Evolutionary Origins and Diversification of the Mycorrhizal Mutualists.</title>
        <authorList>
            <consortium name="DOE Joint Genome Institute"/>
            <consortium name="Mycorrhizal Genomics Consortium"/>
            <person name="Kohler A."/>
            <person name="Kuo A."/>
            <person name="Nagy L.G."/>
            <person name="Floudas D."/>
            <person name="Copeland A."/>
            <person name="Barry K.W."/>
            <person name="Cichocki N."/>
            <person name="Veneault-Fourrey C."/>
            <person name="LaButti K."/>
            <person name="Lindquist E.A."/>
            <person name="Lipzen A."/>
            <person name="Lundell T."/>
            <person name="Morin E."/>
            <person name="Murat C."/>
            <person name="Riley R."/>
            <person name="Ohm R."/>
            <person name="Sun H."/>
            <person name="Tunlid A."/>
            <person name="Henrissat B."/>
            <person name="Grigoriev I.V."/>
            <person name="Hibbett D.S."/>
            <person name="Martin F."/>
        </authorList>
    </citation>
    <scope>NUCLEOTIDE SEQUENCE [LARGE SCALE GENOMIC DNA]</scope>
    <source>
        <strain evidence="14 15">FD-317 M1</strain>
    </source>
</reference>
<keyword evidence="12" id="KW-0732">Signal</keyword>
<comment type="subcellular location">
    <subcellularLocation>
        <location evidence="3">Secreted</location>
        <location evidence="3">Extracellular space</location>
    </subcellularLocation>
</comment>
<feature type="binding site" evidence="11">
    <location>
        <position position="529"/>
    </location>
    <ligand>
        <name>Ca(2+)</name>
        <dbReference type="ChEBI" id="CHEBI:29108"/>
    </ligand>
</feature>
<dbReference type="InterPro" id="IPR000209">
    <property type="entry name" value="Peptidase_S8/S53_dom"/>
</dbReference>
<dbReference type="InterPro" id="IPR050819">
    <property type="entry name" value="Tripeptidyl-peptidase_I"/>
</dbReference>
<dbReference type="HOGENOM" id="CLU_013783_3_1_1"/>
<feature type="binding site" evidence="11">
    <location>
        <position position="550"/>
    </location>
    <ligand>
        <name>Ca(2+)</name>
        <dbReference type="ChEBI" id="CHEBI:29108"/>
    </ligand>
</feature>
<evidence type="ECO:0000256" key="11">
    <source>
        <dbReference type="PROSITE-ProRule" id="PRU01032"/>
    </source>
</evidence>
<dbReference type="Pfam" id="PF09286">
    <property type="entry name" value="Pro-kuma_activ"/>
    <property type="match status" value="1"/>
</dbReference>
<evidence type="ECO:0000259" key="13">
    <source>
        <dbReference type="PROSITE" id="PS51695"/>
    </source>
</evidence>
<evidence type="ECO:0000256" key="12">
    <source>
        <dbReference type="SAM" id="SignalP"/>
    </source>
</evidence>
<keyword evidence="10" id="KW-0865">Zymogen</keyword>
<dbReference type="EMBL" id="KN834763">
    <property type="protein sequence ID" value="KIK63626.1"/>
    <property type="molecule type" value="Genomic_DNA"/>
</dbReference>
<feature type="binding site" evidence="11">
    <location>
        <position position="530"/>
    </location>
    <ligand>
        <name>Ca(2+)</name>
        <dbReference type="ChEBI" id="CHEBI:29108"/>
    </ligand>
</feature>
<feature type="signal peptide" evidence="12">
    <location>
        <begin position="1"/>
        <end position="22"/>
    </location>
</feature>
<dbReference type="InterPro" id="IPR036852">
    <property type="entry name" value="Peptidase_S8/S53_dom_sf"/>
</dbReference>
<feature type="active site" description="Charge relay system" evidence="11">
    <location>
        <position position="289"/>
    </location>
</feature>
<dbReference type="InterPro" id="IPR030400">
    <property type="entry name" value="Sedolisin_dom"/>
</dbReference>
<dbReference type="Gene3D" id="3.40.50.200">
    <property type="entry name" value="Peptidase S8/S53 domain"/>
    <property type="match status" value="1"/>
</dbReference>
<keyword evidence="9 11" id="KW-0106">Calcium</keyword>
<evidence type="ECO:0000256" key="3">
    <source>
        <dbReference type="ARBA" id="ARBA00004239"/>
    </source>
</evidence>
<keyword evidence="7 11" id="KW-0378">Hydrolase</keyword>
<dbReference type="GO" id="GO:0008240">
    <property type="term" value="F:tripeptidyl-peptidase activity"/>
    <property type="evidence" value="ECO:0007669"/>
    <property type="project" value="UniProtKB-EC"/>
</dbReference>
<dbReference type="GO" id="GO:0004252">
    <property type="term" value="F:serine-type endopeptidase activity"/>
    <property type="evidence" value="ECO:0007669"/>
    <property type="project" value="UniProtKB-UniRule"/>
</dbReference>
<keyword evidence="8 11" id="KW-0720">Serine protease</keyword>
<evidence type="ECO:0000256" key="4">
    <source>
        <dbReference type="ARBA" id="ARBA00012462"/>
    </source>
</evidence>
<evidence type="ECO:0000313" key="14">
    <source>
        <dbReference type="EMBL" id="KIK63626.1"/>
    </source>
</evidence>
<keyword evidence="15" id="KW-1185">Reference proteome</keyword>
<keyword evidence="5 11" id="KW-0645">Protease</keyword>
<comment type="catalytic activity">
    <reaction evidence="1">
        <text>Release of an N-terminal tripeptide from a polypeptide.</text>
        <dbReference type="EC" id="3.4.14.10"/>
    </reaction>
</comment>
<dbReference type="GO" id="GO:0046872">
    <property type="term" value="F:metal ion binding"/>
    <property type="evidence" value="ECO:0007669"/>
    <property type="project" value="UniProtKB-UniRule"/>
</dbReference>
<feature type="active site" description="Charge relay system" evidence="11">
    <location>
        <position position="488"/>
    </location>
</feature>